<dbReference type="InterPro" id="IPR025442">
    <property type="entry name" value="DUF4185"/>
</dbReference>
<dbReference type="Pfam" id="PF13810">
    <property type="entry name" value="DUF4185"/>
    <property type="match status" value="1"/>
</dbReference>
<feature type="domain" description="DUF4185" evidence="1">
    <location>
        <begin position="41"/>
        <end position="338"/>
    </location>
</feature>
<organism evidence="2 3">
    <name type="scientific">Chelativorans salis</name>
    <dbReference type="NCBI Taxonomy" id="2978478"/>
    <lineage>
        <taxon>Bacteria</taxon>
        <taxon>Pseudomonadati</taxon>
        <taxon>Pseudomonadota</taxon>
        <taxon>Alphaproteobacteria</taxon>
        <taxon>Hyphomicrobiales</taxon>
        <taxon>Phyllobacteriaceae</taxon>
        <taxon>Chelativorans</taxon>
    </lineage>
</organism>
<evidence type="ECO:0000259" key="1">
    <source>
        <dbReference type="Pfam" id="PF13810"/>
    </source>
</evidence>
<comment type="caution">
    <text evidence="2">The sequence shown here is derived from an EMBL/GenBank/DDBJ whole genome shotgun (WGS) entry which is preliminary data.</text>
</comment>
<reference evidence="2 3" key="1">
    <citation type="submission" date="2022-09" db="EMBL/GenBank/DDBJ databases">
        <title>Chelativorans salina sp. nov., a novel slightly halophilic bacterium isolated from a saline lake sediment enrichment.</title>
        <authorList>
            <person name="Gao L."/>
            <person name="Fang B.-Z."/>
            <person name="Li W.-J."/>
        </authorList>
    </citation>
    <scope>NUCLEOTIDE SEQUENCE [LARGE SCALE GENOMIC DNA]</scope>
    <source>
        <strain evidence="2 3">EGI FJ00035</strain>
    </source>
</reference>
<evidence type="ECO:0000313" key="2">
    <source>
        <dbReference type="EMBL" id="MCT7373719.1"/>
    </source>
</evidence>
<accession>A0ABT2LHI4</accession>
<dbReference type="EMBL" id="JAOCZP010000001">
    <property type="protein sequence ID" value="MCT7373719.1"/>
    <property type="molecule type" value="Genomic_DNA"/>
</dbReference>
<dbReference type="Proteomes" id="UP001320831">
    <property type="component" value="Unassembled WGS sequence"/>
</dbReference>
<proteinExistence type="predicted"/>
<protein>
    <submittedName>
        <fullName evidence="2">DUF4185 domain-containing protein</fullName>
    </submittedName>
</protein>
<evidence type="ECO:0000313" key="3">
    <source>
        <dbReference type="Proteomes" id="UP001320831"/>
    </source>
</evidence>
<gene>
    <name evidence="2" type="ORF">N5A92_01475</name>
</gene>
<keyword evidence="3" id="KW-1185">Reference proteome</keyword>
<sequence length="359" mass="39742">MEMQDASLQPDVKTGDQAAVSPLMVHIAGSEVVSQVTGRDAVNDTARRWDVHGTDLGHMFLHNDALYMVFGDTFGQRSVFGLKNWRSNTIARIADPDPRNGLPIETMITGANGAAKELLHSRKIGGIEKTVIPTNGISIGSRMYLHYMSVKRWGEPGRWDVRHSGIAFSDDDGHTWEVPPEAVQNQAIGFEQVAFVRDEDTLYTFGIPEGRFGGVRLRRVAAEQILARDAYEYWTGTEWVADPAAASLIVPAPVGELSVAWSKAHQSWVMMYFDPERKAIVLRLARDMTGPWGEAQVVVGAQDYPGLYAPYIVPGSDIDTELYYTMSQWTPYNVFLMRTTLEWPAPAIAAVPEAPSEDG</sequence>
<name>A0ABT2LHI4_9HYPH</name>